<organism evidence="1 2">
    <name type="scientific">Vaccinium darrowii</name>
    <dbReference type="NCBI Taxonomy" id="229202"/>
    <lineage>
        <taxon>Eukaryota</taxon>
        <taxon>Viridiplantae</taxon>
        <taxon>Streptophyta</taxon>
        <taxon>Embryophyta</taxon>
        <taxon>Tracheophyta</taxon>
        <taxon>Spermatophyta</taxon>
        <taxon>Magnoliopsida</taxon>
        <taxon>eudicotyledons</taxon>
        <taxon>Gunneridae</taxon>
        <taxon>Pentapetalae</taxon>
        <taxon>asterids</taxon>
        <taxon>Ericales</taxon>
        <taxon>Ericaceae</taxon>
        <taxon>Vaccinioideae</taxon>
        <taxon>Vaccinieae</taxon>
        <taxon>Vaccinium</taxon>
    </lineage>
</organism>
<sequence>MRKVTSFQTMQSLGNKEICILFVHDDPRYRNIVAKMLQYCSHYEVLKQTISDALSTIREKKDRLNLFVTDIDRSNTNGFEILQYIEREFKLDIFPLSPYEDTKLVSIGLASKGDLYFLKSLSVNDFESLWLYACAKESGKATSGQETPLLDENAVEASLGNTSLSREVGQDDQKRKRRESQETTEKNDATSDGSANEKRQRVTWTDWMHHKFVEAIEQLGPGKSYPKDILELMNVPGLKRESVASHLQKYRQGMRAGKVIQSTGSVFGSNLTTYLQQNCFSSSRFGQNFNSSQGNALYLNQQPNLILSHQSGSDYSCLLHPEASTGTSNMRHEHLLTGTYPFGHSVSPHNAIAQNNTNLFDFGTAQSYSQTGLALLDSGCVPGINGPSSNAVSAYVGYRLAGDGLSVETGKVDVSGDDENGTDKVSLSAGGSWNESLVQTPLASGDYIPQQQSSQPPDHAVAHDLDNLGAEGDVGCLLDPTRSTSPQFFWNDDFNDALFDNAD</sequence>
<comment type="caution">
    <text evidence="1">The sequence shown here is derived from an EMBL/GenBank/DDBJ whole genome shotgun (WGS) entry which is preliminary data.</text>
</comment>
<proteinExistence type="predicted"/>
<accession>A0ACB7ZGF0</accession>
<protein>
    <submittedName>
        <fullName evidence="1">Uncharacterized protein</fullName>
    </submittedName>
</protein>
<evidence type="ECO:0000313" key="1">
    <source>
        <dbReference type="EMBL" id="KAH7864850.1"/>
    </source>
</evidence>
<gene>
    <name evidence="1" type="ORF">Vadar_034614</name>
</gene>
<name>A0ACB7ZGF0_9ERIC</name>
<dbReference type="Proteomes" id="UP000828048">
    <property type="component" value="Chromosome 12"/>
</dbReference>
<reference evidence="1 2" key="1">
    <citation type="journal article" date="2021" name="Hortic Res">
        <title>High-quality reference genome and annotation aids understanding of berry development for evergreen blueberry (Vaccinium darrowii).</title>
        <authorList>
            <person name="Yu J."/>
            <person name="Hulse-Kemp A.M."/>
            <person name="Babiker E."/>
            <person name="Staton M."/>
        </authorList>
    </citation>
    <scope>NUCLEOTIDE SEQUENCE [LARGE SCALE GENOMIC DNA]</scope>
    <source>
        <strain evidence="2">cv. NJ 8807/NJ 8810</strain>
        <tissue evidence="1">Young leaf</tissue>
    </source>
</reference>
<keyword evidence="2" id="KW-1185">Reference proteome</keyword>
<dbReference type="EMBL" id="CM037162">
    <property type="protein sequence ID" value="KAH7864850.1"/>
    <property type="molecule type" value="Genomic_DNA"/>
</dbReference>
<evidence type="ECO:0000313" key="2">
    <source>
        <dbReference type="Proteomes" id="UP000828048"/>
    </source>
</evidence>